<protein>
    <submittedName>
        <fullName evidence="2">Uncharacterized protein</fullName>
    </submittedName>
</protein>
<gene>
    <name evidence="2" type="ORF">CKO25_02820</name>
</gene>
<keyword evidence="3" id="KW-1185">Reference proteome</keyword>
<evidence type="ECO:0000313" key="2">
    <source>
        <dbReference type="EMBL" id="MBK1643606.1"/>
    </source>
</evidence>
<evidence type="ECO:0000256" key="1">
    <source>
        <dbReference type="SAM" id="MobiDB-lite"/>
    </source>
</evidence>
<dbReference type="AlphaFoldDB" id="A0A9X0WF84"/>
<sequence>MSQNQMSQTGHRTALLMSLFGAVLILGVSTTTFAATVCKGMEQALCETSEECRWQAGYTRKDGIEVSSHCRGSGRKKEAVPEATPEVSADVTSESTS</sequence>
<feature type="region of interest" description="Disordered" evidence="1">
    <location>
        <begin position="66"/>
        <end position="97"/>
    </location>
</feature>
<comment type="caution">
    <text evidence="2">The sequence shown here is derived from an EMBL/GenBank/DDBJ whole genome shotgun (WGS) entry which is preliminary data.</text>
</comment>
<accession>A0A9X0WF84</accession>
<reference evidence="2 3" key="1">
    <citation type="journal article" date="2020" name="Microorganisms">
        <title>Osmotic Adaptation and Compatible Solute Biosynthesis of Phototrophic Bacteria as Revealed from Genome Analyses.</title>
        <authorList>
            <person name="Imhoff J.F."/>
            <person name="Rahn T."/>
            <person name="Kunzel S."/>
            <person name="Keller A."/>
            <person name="Neulinger S.C."/>
        </authorList>
    </citation>
    <scope>NUCLEOTIDE SEQUENCE [LARGE SCALE GENOMIC DNA]</scope>
    <source>
        <strain evidence="2 3">DSM 21303</strain>
    </source>
</reference>
<evidence type="ECO:0000313" key="3">
    <source>
        <dbReference type="Proteomes" id="UP001138802"/>
    </source>
</evidence>
<name>A0A9X0WF84_9GAMM</name>
<proteinExistence type="predicted"/>
<dbReference type="EMBL" id="NRSD01000002">
    <property type="protein sequence ID" value="MBK1643606.1"/>
    <property type="molecule type" value="Genomic_DNA"/>
</dbReference>
<dbReference type="RefSeq" id="WP_200386418.1">
    <property type="nucleotide sequence ID" value="NZ_NRSD01000002.1"/>
</dbReference>
<dbReference type="Proteomes" id="UP001138802">
    <property type="component" value="Unassembled WGS sequence"/>
</dbReference>
<organism evidence="2 3">
    <name type="scientific">Thiocapsa imhoffii</name>
    <dbReference type="NCBI Taxonomy" id="382777"/>
    <lineage>
        <taxon>Bacteria</taxon>
        <taxon>Pseudomonadati</taxon>
        <taxon>Pseudomonadota</taxon>
        <taxon>Gammaproteobacteria</taxon>
        <taxon>Chromatiales</taxon>
        <taxon>Chromatiaceae</taxon>
        <taxon>Thiocapsa</taxon>
    </lineage>
</organism>